<evidence type="ECO:0000313" key="1">
    <source>
        <dbReference type="EMBL" id="MFC5969815.1"/>
    </source>
</evidence>
<comment type="caution">
    <text evidence="1">The sequence shown here is derived from an EMBL/GenBank/DDBJ whole genome shotgun (WGS) entry which is preliminary data.</text>
</comment>
<dbReference type="EMBL" id="JBHSQH010000001">
    <property type="protein sequence ID" value="MFC5969815.1"/>
    <property type="molecule type" value="Genomic_DNA"/>
</dbReference>
<sequence length="108" mass="11568">MSTRVGGTDIETVADEPTVGVGVELVGLSMARAGVARSQMSLPEGATVVDAVERLADKHGAPVRPALLRGSRIRQDTVARRRSGSDWERISGNETLTHGDRIRFEVSD</sequence>
<dbReference type="RefSeq" id="WP_247418166.1">
    <property type="nucleotide sequence ID" value="NZ_JALLGW010000001.1"/>
</dbReference>
<name>A0ABD5RH91_9EURY</name>
<dbReference type="Gene3D" id="3.10.20.30">
    <property type="match status" value="1"/>
</dbReference>
<protein>
    <submittedName>
        <fullName evidence="1">Uncharacterized protein</fullName>
    </submittedName>
</protein>
<proteinExistence type="predicted"/>
<dbReference type="AlphaFoldDB" id="A0ABD5RH91"/>
<evidence type="ECO:0000313" key="2">
    <source>
        <dbReference type="Proteomes" id="UP001596099"/>
    </source>
</evidence>
<keyword evidence="2" id="KW-1185">Reference proteome</keyword>
<organism evidence="1 2">
    <name type="scientific">Halomarina salina</name>
    <dbReference type="NCBI Taxonomy" id="1872699"/>
    <lineage>
        <taxon>Archaea</taxon>
        <taxon>Methanobacteriati</taxon>
        <taxon>Methanobacteriota</taxon>
        <taxon>Stenosarchaea group</taxon>
        <taxon>Halobacteria</taxon>
        <taxon>Halobacteriales</taxon>
        <taxon>Natronomonadaceae</taxon>
        <taxon>Halomarina</taxon>
    </lineage>
</organism>
<dbReference type="InterPro" id="IPR012675">
    <property type="entry name" value="Beta-grasp_dom_sf"/>
</dbReference>
<gene>
    <name evidence="1" type="ORF">ACFPYI_00580</name>
</gene>
<reference evidence="1 2" key="1">
    <citation type="journal article" date="2019" name="Int. J. Syst. Evol. Microbiol.">
        <title>The Global Catalogue of Microorganisms (GCM) 10K type strain sequencing project: providing services to taxonomists for standard genome sequencing and annotation.</title>
        <authorList>
            <consortium name="The Broad Institute Genomics Platform"/>
            <consortium name="The Broad Institute Genome Sequencing Center for Infectious Disease"/>
            <person name="Wu L."/>
            <person name="Ma J."/>
        </authorList>
    </citation>
    <scope>NUCLEOTIDE SEQUENCE [LARGE SCALE GENOMIC DNA]</scope>
    <source>
        <strain evidence="1 2">CGMCC 1.12543</strain>
    </source>
</reference>
<accession>A0ABD5RH91</accession>
<dbReference type="Proteomes" id="UP001596099">
    <property type="component" value="Unassembled WGS sequence"/>
</dbReference>